<keyword evidence="2" id="KW-0812">Transmembrane</keyword>
<dbReference type="EMBL" id="WNDQ01000044">
    <property type="protein sequence ID" value="KAF1019938.1"/>
    <property type="molecule type" value="Genomic_DNA"/>
</dbReference>
<dbReference type="Proteomes" id="UP000461670">
    <property type="component" value="Unassembled WGS sequence"/>
</dbReference>
<organism evidence="3 4">
    <name type="scientific">Paracidovorax wautersii</name>
    <dbReference type="NCBI Taxonomy" id="1177982"/>
    <lineage>
        <taxon>Bacteria</taxon>
        <taxon>Pseudomonadati</taxon>
        <taxon>Pseudomonadota</taxon>
        <taxon>Betaproteobacteria</taxon>
        <taxon>Burkholderiales</taxon>
        <taxon>Comamonadaceae</taxon>
        <taxon>Paracidovorax</taxon>
    </lineage>
</organism>
<feature type="compositionally biased region" description="Low complexity" evidence="1">
    <location>
        <begin position="164"/>
        <end position="173"/>
    </location>
</feature>
<proteinExistence type="predicted"/>
<dbReference type="AlphaFoldDB" id="A0A7V8JPN3"/>
<keyword evidence="2" id="KW-0472">Membrane</keyword>
<name>A0A7V8JPN3_9BURK</name>
<accession>A0A7V8JPN3</accession>
<evidence type="ECO:0000256" key="1">
    <source>
        <dbReference type="SAM" id="MobiDB-lite"/>
    </source>
</evidence>
<reference evidence="4" key="1">
    <citation type="journal article" date="2020" name="MBio">
        <title>Horizontal gene transfer to a defensive symbiont with a reduced genome amongst a multipartite beetle microbiome.</title>
        <authorList>
            <person name="Waterworth S.C."/>
            <person name="Florez L.V."/>
            <person name="Rees E.R."/>
            <person name="Hertweck C."/>
            <person name="Kaltenpoth M."/>
            <person name="Kwan J.C."/>
        </authorList>
    </citation>
    <scope>NUCLEOTIDE SEQUENCE [LARGE SCALE GENOMIC DNA]</scope>
</reference>
<keyword evidence="2" id="KW-1133">Transmembrane helix</keyword>
<evidence type="ECO:0000256" key="2">
    <source>
        <dbReference type="SAM" id="Phobius"/>
    </source>
</evidence>
<protein>
    <recommendedName>
        <fullName evidence="5">Signal transduction histidine kinase</fullName>
    </recommendedName>
</protein>
<feature type="region of interest" description="Disordered" evidence="1">
    <location>
        <begin position="156"/>
        <end position="196"/>
    </location>
</feature>
<feature type="transmembrane region" description="Helical" evidence="2">
    <location>
        <begin position="43"/>
        <end position="65"/>
    </location>
</feature>
<gene>
    <name evidence="3" type="ORF">GAK30_02810</name>
</gene>
<comment type="caution">
    <text evidence="3">The sequence shown here is derived from an EMBL/GenBank/DDBJ whole genome shotgun (WGS) entry which is preliminary data.</text>
</comment>
<sequence>MSIRTLLLLVVGAAIVLLAALNWPALAAVQTISLGFTSVQGPLGLVLIGLTAVLAAVFLVYIFYLHSTVMFETRRHTKELQSQRELADRAEASRFTELRTFLDGARQEARAQHETHKQDLLSRITTLEAALVARIEQADNTSAAFFGELGDRIDRGAGHAPPRAVGTAAAEPPAGVPPVHDPFLGDVRATDGFGPR</sequence>
<evidence type="ECO:0000313" key="4">
    <source>
        <dbReference type="Proteomes" id="UP000461670"/>
    </source>
</evidence>
<evidence type="ECO:0000313" key="3">
    <source>
        <dbReference type="EMBL" id="KAF1019938.1"/>
    </source>
</evidence>
<evidence type="ECO:0008006" key="5">
    <source>
        <dbReference type="Google" id="ProtNLM"/>
    </source>
</evidence>